<evidence type="ECO:0000313" key="8">
    <source>
        <dbReference type="Proteomes" id="UP000694844"/>
    </source>
</evidence>
<proteinExistence type="predicted"/>
<keyword evidence="5" id="KW-0349">Heme</keyword>
<feature type="region of interest" description="Disordered" evidence="6">
    <location>
        <begin position="119"/>
        <end position="143"/>
    </location>
</feature>
<accession>A0A8B8D5L4</accession>
<evidence type="ECO:0000256" key="4">
    <source>
        <dbReference type="ARBA" id="ARBA00023180"/>
    </source>
</evidence>
<dbReference type="GeneID" id="111123816"/>
<dbReference type="PRINTS" id="PR00457">
    <property type="entry name" value="ANPEROXIDASE"/>
</dbReference>
<dbReference type="AlphaFoldDB" id="A0A8B8D5L4"/>
<dbReference type="CDD" id="cd09823">
    <property type="entry name" value="peroxinectin_like"/>
    <property type="match status" value="1"/>
</dbReference>
<evidence type="ECO:0000256" key="2">
    <source>
        <dbReference type="ARBA" id="ARBA00022525"/>
    </source>
</evidence>
<dbReference type="GO" id="GO:0020037">
    <property type="term" value="F:heme binding"/>
    <property type="evidence" value="ECO:0007669"/>
    <property type="project" value="InterPro"/>
</dbReference>
<evidence type="ECO:0000256" key="6">
    <source>
        <dbReference type="SAM" id="MobiDB-lite"/>
    </source>
</evidence>
<organism evidence="8 9">
    <name type="scientific">Crassostrea virginica</name>
    <name type="common">Eastern oyster</name>
    <dbReference type="NCBI Taxonomy" id="6565"/>
    <lineage>
        <taxon>Eukaryota</taxon>
        <taxon>Metazoa</taxon>
        <taxon>Spiralia</taxon>
        <taxon>Lophotrochozoa</taxon>
        <taxon>Mollusca</taxon>
        <taxon>Bivalvia</taxon>
        <taxon>Autobranchia</taxon>
        <taxon>Pteriomorphia</taxon>
        <taxon>Ostreida</taxon>
        <taxon>Ostreoidea</taxon>
        <taxon>Ostreidae</taxon>
        <taxon>Crassostrea</taxon>
    </lineage>
</organism>
<comment type="subcellular location">
    <subcellularLocation>
        <location evidence="1">Secreted</location>
    </subcellularLocation>
</comment>
<keyword evidence="4" id="KW-0325">Glycoprotein</keyword>
<dbReference type="InterPro" id="IPR019791">
    <property type="entry name" value="Haem_peroxidase_animal"/>
</dbReference>
<dbReference type="RefSeq" id="XP_022322131.1">
    <property type="nucleotide sequence ID" value="XM_022466423.1"/>
</dbReference>
<name>A0A8B8D5L4_CRAVI</name>
<dbReference type="PANTHER" id="PTHR11475">
    <property type="entry name" value="OXIDASE/PEROXIDASE"/>
    <property type="match status" value="1"/>
</dbReference>
<dbReference type="PANTHER" id="PTHR11475:SF4">
    <property type="entry name" value="CHORION PEROXIDASE"/>
    <property type="match status" value="1"/>
</dbReference>
<evidence type="ECO:0000256" key="7">
    <source>
        <dbReference type="SAM" id="SignalP"/>
    </source>
</evidence>
<dbReference type="GO" id="GO:0046872">
    <property type="term" value="F:metal ion binding"/>
    <property type="evidence" value="ECO:0007669"/>
    <property type="project" value="UniProtKB-KW"/>
</dbReference>
<dbReference type="SUPFAM" id="SSF48113">
    <property type="entry name" value="Heme-dependent peroxidases"/>
    <property type="match status" value="1"/>
</dbReference>
<dbReference type="FunFam" id="1.10.640.10:FF:000003">
    <property type="entry name" value="chorion peroxidase"/>
    <property type="match status" value="1"/>
</dbReference>
<dbReference type="Proteomes" id="UP000694844">
    <property type="component" value="Chromosome 3"/>
</dbReference>
<feature type="signal peptide" evidence="7">
    <location>
        <begin position="1"/>
        <end position="20"/>
    </location>
</feature>
<evidence type="ECO:0000256" key="1">
    <source>
        <dbReference type="ARBA" id="ARBA00004613"/>
    </source>
</evidence>
<dbReference type="PROSITE" id="PS50292">
    <property type="entry name" value="PEROXIDASE_3"/>
    <property type="match status" value="1"/>
</dbReference>
<dbReference type="Pfam" id="PF03098">
    <property type="entry name" value="An_peroxidase"/>
    <property type="match status" value="1"/>
</dbReference>
<dbReference type="Gene3D" id="1.10.640.10">
    <property type="entry name" value="Haem peroxidase domain superfamily, animal type"/>
    <property type="match status" value="1"/>
</dbReference>
<keyword evidence="5" id="KW-0479">Metal-binding</keyword>
<dbReference type="GO" id="GO:0005576">
    <property type="term" value="C:extracellular region"/>
    <property type="evidence" value="ECO:0007669"/>
    <property type="project" value="UniProtKB-SubCell"/>
</dbReference>
<keyword evidence="2" id="KW-0964">Secreted</keyword>
<evidence type="ECO:0000313" key="9">
    <source>
        <dbReference type="RefSeq" id="XP_022322131.1"/>
    </source>
</evidence>
<evidence type="ECO:0000256" key="3">
    <source>
        <dbReference type="ARBA" id="ARBA00022729"/>
    </source>
</evidence>
<keyword evidence="5" id="KW-0408">Iron</keyword>
<dbReference type="GO" id="GO:0006979">
    <property type="term" value="P:response to oxidative stress"/>
    <property type="evidence" value="ECO:0007669"/>
    <property type="project" value="InterPro"/>
</dbReference>
<reference evidence="9" key="1">
    <citation type="submission" date="2025-08" db="UniProtKB">
        <authorList>
            <consortium name="RefSeq"/>
        </authorList>
    </citation>
    <scope>IDENTIFICATION</scope>
    <source>
        <tissue evidence="9">Whole sample</tissue>
    </source>
</reference>
<protein>
    <submittedName>
        <fullName evidence="9">Peroxidase-like protein</fullName>
    </submittedName>
</protein>
<dbReference type="InterPro" id="IPR037120">
    <property type="entry name" value="Haem_peroxidase_sf_animal"/>
</dbReference>
<feature type="binding site" description="axial binding residue" evidence="5">
    <location>
        <position position="481"/>
    </location>
    <ligand>
        <name>heme b</name>
        <dbReference type="ChEBI" id="CHEBI:60344"/>
    </ligand>
    <ligandPart>
        <name>Fe</name>
        <dbReference type="ChEBI" id="CHEBI:18248"/>
    </ligandPart>
</feature>
<keyword evidence="3 7" id="KW-0732">Signal</keyword>
<dbReference type="InterPro" id="IPR010255">
    <property type="entry name" value="Haem_peroxidase_sf"/>
</dbReference>
<sequence>MPWIGIVSLVSLLPASIVEANQNIKLMIDTNIEFLSNPYRSLSRYGNNDRRTVIPYVNNRSENRNLAPSSYDASNAWSQTSRMPNPSQELLLKIPATGSCRCYNDDPFQGRISHSGVENYRKRRKRDENEEDEEEEEEDDDCDFSQRITCDHTSKFRTIDGSCNNLAHPYWGMAETPLVRFLCAAYDDGMDVPRRRGRFGPLPEPRDIRLKVHEKSRPRNELKKFTHYLMFFGQMLSHDMQENVLSETPEGEDLDCCEAHRTQPECSMRIRLRGDDPFFGSFGRRCLNFARSEASPDLKCNSKIRQTISEYTMYIDGSSFYGSSEEDYPGLRDFTGGLLKTQAHPNGEGELMPSTDEPEDGCRQTEFKCFLSGDGRVNQQPPLVAQHTLWLREHNRIARKLSQLNMYWDDERLFQEARKIVGAMFQHITYTEYLPLILGDDIMDKFELWPLPKGKFFKGYDACVDPSIRQGFMAAAFRFGHSMINQFVGFKTTGANAERANLRDVFNIPDPMYKPEGIESTIRGLYIERSQSVDRFKTEDIINHLFEVGAGTGSDLISININRGRDHGIPPYMNYRKMCNLYTTTRFSGLSDHSPELRELLSETYKHVNDIDLFTGAVTEEPLDGALVGPTLACIIGLQLKALKVGDRFYYENNEPNTAFSLAQLDEIKKTTLAKVICRNTNIGKIQENVFIHGLPEVDCSSIEDEIDFTLWTPTSTPTTT</sequence>
<dbReference type="OrthoDB" id="823504at2759"/>
<feature type="chain" id="PRO_5034357520" evidence="7">
    <location>
        <begin position="21"/>
        <end position="721"/>
    </location>
</feature>
<dbReference type="KEGG" id="cvn:111123816"/>
<evidence type="ECO:0000256" key="5">
    <source>
        <dbReference type="PIRSR" id="PIRSR619791-2"/>
    </source>
</evidence>
<keyword evidence="8" id="KW-1185">Reference proteome</keyword>
<dbReference type="GO" id="GO:0004601">
    <property type="term" value="F:peroxidase activity"/>
    <property type="evidence" value="ECO:0007669"/>
    <property type="project" value="InterPro"/>
</dbReference>
<gene>
    <name evidence="9" type="primary">LOC111123816</name>
</gene>
<feature type="compositionally biased region" description="Acidic residues" evidence="6">
    <location>
        <begin position="129"/>
        <end position="143"/>
    </location>
</feature>